<protein>
    <submittedName>
        <fullName evidence="1">Uncharacterized protein</fullName>
    </submittedName>
</protein>
<dbReference type="GeneID" id="25726625"/>
<proteinExistence type="predicted"/>
<dbReference type="RefSeq" id="XP_013906477.1">
    <property type="nucleotide sequence ID" value="XM_014051023.1"/>
</dbReference>
<evidence type="ECO:0000313" key="2">
    <source>
        <dbReference type="Proteomes" id="UP000054498"/>
    </source>
</evidence>
<dbReference type="KEGG" id="mng:MNEG_0507"/>
<keyword evidence="2" id="KW-1185">Reference proteome</keyword>
<accession>A0A0D2KB58</accession>
<organism evidence="1 2">
    <name type="scientific">Monoraphidium neglectum</name>
    <dbReference type="NCBI Taxonomy" id="145388"/>
    <lineage>
        <taxon>Eukaryota</taxon>
        <taxon>Viridiplantae</taxon>
        <taxon>Chlorophyta</taxon>
        <taxon>core chlorophytes</taxon>
        <taxon>Chlorophyceae</taxon>
        <taxon>CS clade</taxon>
        <taxon>Sphaeropleales</taxon>
        <taxon>Selenastraceae</taxon>
        <taxon>Monoraphidium</taxon>
    </lineage>
</organism>
<name>A0A0D2KB58_9CHLO</name>
<evidence type="ECO:0000313" key="1">
    <source>
        <dbReference type="EMBL" id="KIZ07458.1"/>
    </source>
</evidence>
<gene>
    <name evidence="1" type="ORF">MNEG_0507</name>
</gene>
<feature type="non-terminal residue" evidence="1">
    <location>
        <position position="1"/>
    </location>
</feature>
<dbReference type="EMBL" id="KK100260">
    <property type="protein sequence ID" value="KIZ07458.1"/>
    <property type="molecule type" value="Genomic_DNA"/>
</dbReference>
<sequence>RRAAREQDADEVEQDAALALALLQGAKAGGRNERLLNSWLTSAATQPEGGALLCGRRCAAVLRGVCRAGELPVGARVAAPRALLKVALLPTADLDVLEAVFEWLERAELVAE</sequence>
<dbReference type="Proteomes" id="UP000054498">
    <property type="component" value="Unassembled WGS sequence"/>
</dbReference>
<reference evidence="1 2" key="1">
    <citation type="journal article" date="2013" name="BMC Genomics">
        <title>Reconstruction of the lipid metabolism for the microalga Monoraphidium neglectum from its genome sequence reveals characteristics suitable for biofuel production.</title>
        <authorList>
            <person name="Bogen C."/>
            <person name="Al-Dilaimi A."/>
            <person name="Albersmeier A."/>
            <person name="Wichmann J."/>
            <person name="Grundmann M."/>
            <person name="Rupp O."/>
            <person name="Lauersen K.J."/>
            <person name="Blifernez-Klassen O."/>
            <person name="Kalinowski J."/>
            <person name="Goesmann A."/>
            <person name="Mussgnug J.H."/>
            <person name="Kruse O."/>
        </authorList>
    </citation>
    <scope>NUCLEOTIDE SEQUENCE [LARGE SCALE GENOMIC DNA]</scope>
    <source>
        <strain evidence="1 2">SAG 48.87</strain>
    </source>
</reference>
<dbReference type="AlphaFoldDB" id="A0A0D2KB58"/>